<sequence>MSTAVTTSTQERQGPLDRLRALQRAGRIAADYPAVPALLAELAQSEDAYAELARAGRLLVKQRAEDIAALHDGVRPAAVAVTGHGIVDALIPSLTAELARHGVPLTASVSDYDAWQRDLQDTGSDLYAPGTELALCLLDGQQIFDELPLPWNVEDATRALTGKLQLLDRLAAQYGEHGPGTLVLNTLPLLRSHTQQLVDHRSRTELAAAWHEFNAGLLRLAGRHPRLHVVDLGPIVAETGPVRDTRLAAYAKVHLGEAVLARYAREAAHLLRALRGRTKKVLVVDLDNTLWDGILGDDGPDGIAAATTYRGEAFHRFQRTVKQIGSQGVLLAVSSKNDQEPVLGVLRDHPDMVLREDDFVRVNANWQPKDGNLRDIAARLNLGVDSFVFADDSPFECGLVASSLPEVAVVRLDEEPALHVEKLLADGWFDTRELTAEDRLRAGQYRSEAGRQDLLESTGSMEEYLAALDVRVEVSGVRDVELARVAQITLRTNQFNLTTERLQQADVRARLDDGAHLVLAVRSRDRFGDNGVVGALFARREGTALVVDNLLLSCRVFARGIEQGTVATLLAHARATGATEVRASYRPTPKNHKVRDFWPSLGFRTAHESPEGALDFVHDLAELPEVPGHLGLTFDPAGA</sequence>
<dbReference type="AlphaFoldDB" id="A0A2U9PEJ6"/>
<gene>
    <name evidence="1" type="ORF">DMT42_14140</name>
</gene>
<reference evidence="1 2" key="1">
    <citation type="submission" date="2018-06" db="EMBL/GenBank/DDBJ databases">
        <title>The complete genome sequence of a nosiheptide producer Streptomyces actuosus ATCC 25421: deducing the ability of producing a new class III lantibiotics.</title>
        <authorList>
            <person name="Liu W."/>
            <person name="Sun F."/>
            <person name="Hu Y."/>
        </authorList>
    </citation>
    <scope>NUCLEOTIDE SEQUENCE [LARGE SCALE GENOMIC DNA]</scope>
    <source>
        <strain evidence="1 2">ATCC 25421</strain>
    </source>
</reference>
<dbReference type="Gene3D" id="3.40.50.1110">
    <property type="entry name" value="SGNH hydrolase"/>
    <property type="match status" value="1"/>
</dbReference>
<dbReference type="InterPro" id="IPR023214">
    <property type="entry name" value="HAD_sf"/>
</dbReference>
<accession>A0A2U9PEJ6</accession>
<dbReference type="NCBIfam" id="TIGR01686">
    <property type="entry name" value="FkbH"/>
    <property type="match status" value="1"/>
</dbReference>
<dbReference type="EMBL" id="CP029788">
    <property type="protein sequence ID" value="AWT47595.1"/>
    <property type="molecule type" value="Genomic_DNA"/>
</dbReference>
<dbReference type="Proteomes" id="UP000247634">
    <property type="component" value="Chromosome"/>
</dbReference>
<dbReference type="SUPFAM" id="SSF55729">
    <property type="entry name" value="Acyl-CoA N-acyltransferases (Nat)"/>
    <property type="match status" value="1"/>
</dbReference>
<proteinExistence type="predicted"/>
<evidence type="ECO:0000313" key="1">
    <source>
        <dbReference type="EMBL" id="AWT47595.1"/>
    </source>
</evidence>
<organism evidence="1 2">
    <name type="scientific">Streptomyces actuosus</name>
    <dbReference type="NCBI Taxonomy" id="1885"/>
    <lineage>
        <taxon>Bacteria</taxon>
        <taxon>Bacillati</taxon>
        <taxon>Actinomycetota</taxon>
        <taxon>Actinomycetes</taxon>
        <taxon>Kitasatosporales</taxon>
        <taxon>Streptomycetaceae</taxon>
        <taxon>Streptomyces</taxon>
    </lineage>
</organism>
<dbReference type="InterPro" id="IPR010037">
    <property type="entry name" value="FkbH_domain"/>
</dbReference>
<dbReference type="InterPro" id="IPR016181">
    <property type="entry name" value="Acyl_CoA_acyltransferase"/>
</dbReference>
<dbReference type="SUPFAM" id="SSF56784">
    <property type="entry name" value="HAD-like"/>
    <property type="match status" value="1"/>
</dbReference>
<dbReference type="NCBIfam" id="TIGR01681">
    <property type="entry name" value="HAD-SF-IIIC"/>
    <property type="match status" value="1"/>
</dbReference>
<dbReference type="InterPro" id="IPR036514">
    <property type="entry name" value="SGNH_hydro_sf"/>
</dbReference>
<dbReference type="OrthoDB" id="323926at2"/>
<dbReference type="KEGG" id="sact:DMT42_14140"/>
<dbReference type="InterPro" id="IPR036412">
    <property type="entry name" value="HAD-like_sf"/>
</dbReference>
<protein>
    <submittedName>
        <fullName evidence="1">Methoxymalonyl-ACP biosynthesis protein FkbH</fullName>
    </submittedName>
</protein>
<dbReference type="Gene3D" id="3.40.630.30">
    <property type="match status" value="1"/>
</dbReference>
<name>A0A2U9PEJ6_STRAS</name>
<evidence type="ECO:0000313" key="2">
    <source>
        <dbReference type="Proteomes" id="UP000247634"/>
    </source>
</evidence>
<dbReference type="InterPro" id="IPR010033">
    <property type="entry name" value="HAD_SF_ppase_IIIC"/>
</dbReference>
<keyword evidence="2" id="KW-1185">Reference proteome</keyword>
<dbReference type="Gene3D" id="3.40.50.1000">
    <property type="entry name" value="HAD superfamily/HAD-like"/>
    <property type="match status" value="1"/>
</dbReference>
<dbReference type="RefSeq" id="WP_110636483.1">
    <property type="nucleotide sequence ID" value="NZ_CP029788.1"/>
</dbReference>